<dbReference type="InterPro" id="IPR036551">
    <property type="entry name" value="Flavin_trans-like"/>
</dbReference>
<dbReference type="Gene3D" id="3.40.50.1950">
    <property type="entry name" value="Flavin prenyltransferase-like"/>
    <property type="match status" value="1"/>
</dbReference>
<name>A0ABX8UVL7_9BURK</name>
<sequence>MWGNDSLQTDEGVTSEAVIPANATTASPQEGSVAYLIVTGAKSASYGHDLLRGLVAMGFARVIAIPTPNASRVVCPLNLAEVPTVKFVESYFDESISPRPKSGLVLVAPCTFNSLNKLAQGIADNLAMSVVAEAIGRRTPVIVAPSLNQPLFDHPRAQTSLCALHSWGVQIVPPSDVTKVLAPVDRVLAAVRSNF</sequence>
<dbReference type="EMBL" id="CP080096">
    <property type="protein sequence ID" value="QYD73041.1"/>
    <property type="molecule type" value="Genomic_DNA"/>
</dbReference>
<evidence type="ECO:0000259" key="1">
    <source>
        <dbReference type="Pfam" id="PF02441"/>
    </source>
</evidence>
<keyword evidence="3" id="KW-1185">Reference proteome</keyword>
<proteinExistence type="predicted"/>
<dbReference type="Proteomes" id="UP000826462">
    <property type="component" value="Chromosome 2"/>
</dbReference>
<dbReference type="SUPFAM" id="SSF52507">
    <property type="entry name" value="Homo-oligomeric flavin-containing Cys decarboxylases, HFCD"/>
    <property type="match status" value="1"/>
</dbReference>
<organism evidence="2 3">
    <name type="scientific">Paraburkholderia edwinii</name>
    <dbReference type="NCBI Taxonomy" id="2861782"/>
    <lineage>
        <taxon>Bacteria</taxon>
        <taxon>Pseudomonadati</taxon>
        <taxon>Pseudomonadota</taxon>
        <taxon>Betaproteobacteria</taxon>
        <taxon>Burkholderiales</taxon>
        <taxon>Burkholderiaceae</taxon>
        <taxon>Paraburkholderia</taxon>
    </lineage>
</organism>
<dbReference type="PANTHER" id="PTHR14359">
    <property type="entry name" value="HOMO-OLIGOMERIC FLAVIN CONTAINING CYS DECARBOXYLASE FAMILY"/>
    <property type="match status" value="1"/>
</dbReference>
<evidence type="ECO:0000313" key="3">
    <source>
        <dbReference type="Proteomes" id="UP000826462"/>
    </source>
</evidence>
<evidence type="ECO:0000313" key="2">
    <source>
        <dbReference type="EMBL" id="QYD73041.1"/>
    </source>
</evidence>
<dbReference type="RefSeq" id="WP_219802580.1">
    <property type="nucleotide sequence ID" value="NZ_CP080096.1"/>
</dbReference>
<dbReference type="InterPro" id="IPR003382">
    <property type="entry name" value="Flavoprotein"/>
</dbReference>
<dbReference type="PANTHER" id="PTHR14359:SF6">
    <property type="entry name" value="PHOSPHOPANTOTHENOYLCYSTEINE DECARBOXYLASE"/>
    <property type="match status" value="1"/>
</dbReference>
<protein>
    <recommendedName>
        <fullName evidence="1">Flavoprotein domain-containing protein</fullName>
    </recommendedName>
</protein>
<reference evidence="2 3" key="1">
    <citation type="submission" date="2021-07" db="EMBL/GenBank/DDBJ databases">
        <title>Paraburkholderia edwinii protects Aspergillus sp. from phenazines by acting as a toxin sponge.</title>
        <authorList>
            <person name="Dahlstrom K.M."/>
            <person name="Newman D.K."/>
        </authorList>
    </citation>
    <scope>NUCLEOTIDE SEQUENCE [LARGE SCALE GENOMIC DNA]</scope>
    <source>
        <strain evidence="2 3">Pe01</strain>
    </source>
</reference>
<feature type="domain" description="Flavoprotein" evidence="1">
    <location>
        <begin position="36"/>
        <end position="173"/>
    </location>
</feature>
<dbReference type="Pfam" id="PF02441">
    <property type="entry name" value="Flavoprotein"/>
    <property type="match status" value="1"/>
</dbReference>
<gene>
    <name evidence="2" type="ORF">KZJ38_25545</name>
</gene>
<accession>A0ABX8UVL7</accession>